<dbReference type="SUPFAM" id="SSF69721">
    <property type="entry name" value="DsrC, the gamma subunit of dissimilatory sulfite reductase"/>
    <property type="match status" value="1"/>
</dbReference>
<dbReference type="OrthoDB" id="9786347at2"/>
<dbReference type="Proteomes" id="UP000005317">
    <property type="component" value="Unassembled WGS sequence"/>
</dbReference>
<sequence length="103" mass="11509">MRLPYEKTGFNITPEHMDVILTLVKHYKETCQQKDCHAAAPHMRFLNKTYEEQGGSKYLYKLFDQGSSVGVGGSEVGVITRIHELAGLPELTHNVDDGFGTVI</sequence>
<gene>
    <name evidence="1" type="ORF">Thini_3936</name>
</gene>
<dbReference type="InterPro" id="IPR042072">
    <property type="entry name" value="DsrC-like_C"/>
</dbReference>
<organism evidence="1 2">
    <name type="scientific">Thiothrix nivea (strain ATCC 35100 / DSM 5205 / JP2)</name>
    <dbReference type="NCBI Taxonomy" id="870187"/>
    <lineage>
        <taxon>Bacteria</taxon>
        <taxon>Pseudomonadati</taxon>
        <taxon>Pseudomonadota</taxon>
        <taxon>Gammaproteobacteria</taxon>
        <taxon>Thiotrichales</taxon>
        <taxon>Thiotrichaceae</taxon>
        <taxon>Thiothrix</taxon>
    </lineage>
</organism>
<keyword evidence="2" id="KW-1185">Reference proteome</keyword>
<dbReference type="AlphaFoldDB" id="A0A656HLP0"/>
<name>A0A656HLP0_THINJ</name>
<dbReference type="EMBL" id="JH651384">
    <property type="protein sequence ID" value="EIJ36436.1"/>
    <property type="molecule type" value="Genomic_DNA"/>
</dbReference>
<dbReference type="Gene3D" id="1.10.10.370">
    <property type="entry name" value="DsrC-like protein, C-terminal domain"/>
    <property type="match status" value="1"/>
</dbReference>
<protein>
    <submittedName>
        <fullName evidence="1">Uncharacterized protein</fullName>
    </submittedName>
</protein>
<dbReference type="RefSeq" id="WP_002710309.1">
    <property type="nucleotide sequence ID" value="NZ_JH651384.1"/>
</dbReference>
<accession>A0A656HLP0</accession>
<evidence type="ECO:0000313" key="1">
    <source>
        <dbReference type="EMBL" id="EIJ36436.1"/>
    </source>
</evidence>
<proteinExistence type="predicted"/>
<dbReference type="InterPro" id="IPR025526">
    <property type="entry name" value="DsrC-like_dom_sf"/>
</dbReference>
<evidence type="ECO:0000313" key="2">
    <source>
        <dbReference type="Proteomes" id="UP000005317"/>
    </source>
</evidence>
<reference evidence="2" key="1">
    <citation type="journal article" date="2011" name="Stand. Genomic Sci.">
        <title>Genome sequence of the filamentous, gliding Thiothrix nivea neotype strain (JP2(T)).</title>
        <authorList>
            <person name="Lapidus A."/>
            <person name="Nolan M."/>
            <person name="Lucas S."/>
            <person name="Glavina Del Rio T."/>
            <person name="Tice H."/>
            <person name="Cheng J.F."/>
            <person name="Tapia R."/>
            <person name="Han C."/>
            <person name="Goodwin L."/>
            <person name="Pitluck S."/>
            <person name="Liolios K."/>
            <person name="Pagani I."/>
            <person name="Ivanova N."/>
            <person name="Huntemann M."/>
            <person name="Mavromatis K."/>
            <person name="Mikhailova N."/>
            <person name="Pati A."/>
            <person name="Chen A."/>
            <person name="Palaniappan K."/>
            <person name="Land M."/>
            <person name="Brambilla E.M."/>
            <person name="Rohde M."/>
            <person name="Abt B."/>
            <person name="Verbarg S."/>
            <person name="Goker M."/>
            <person name="Bristow J."/>
            <person name="Eisen J.A."/>
            <person name="Markowitz V."/>
            <person name="Hugenholtz P."/>
            <person name="Kyrpides N.C."/>
            <person name="Klenk H.P."/>
            <person name="Woyke T."/>
        </authorList>
    </citation>
    <scope>NUCLEOTIDE SEQUENCE [LARGE SCALE GENOMIC DNA]</scope>
    <source>
        <strain evidence="2">ATCC 35100 / DSM 5205 / JP2</strain>
    </source>
</reference>